<dbReference type="EMBL" id="BSSA01000013">
    <property type="protein sequence ID" value="GLW71783.1"/>
    <property type="molecule type" value="Genomic_DNA"/>
</dbReference>
<evidence type="ECO:0000313" key="1">
    <source>
        <dbReference type="EMBL" id="GLW71783.1"/>
    </source>
</evidence>
<organism evidence="1 2">
    <name type="scientific">Kitasatospora phosalacinea</name>
    <dbReference type="NCBI Taxonomy" id="2065"/>
    <lineage>
        <taxon>Bacteria</taxon>
        <taxon>Bacillati</taxon>
        <taxon>Actinomycetota</taxon>
        <taxon>Actinomycetes</taxon>
        <taxon>Kitasatosporales</taxon>
        <taxon>Streptomycetaceae</taxon>
        <taxon>Kitasatospora</taxon>
    </lineage>
</organism>
<proteinExistence type="predicted"/>
<dbReference type="RefSeq" id="WP_285737523.1">
    <property type="nucleotide sequence ID" value="NZ_BSSA01000013.1"/>
</dbReference>
<sequence length="125" mass="13898">MEAPERLRRIWAGELAVPAYGPRVAEVFDEPAGYRFDLFGPEEVAEDTAALKREAADPELRPLWIEPGIGVDPERVRLIGSLGADLPIALDFRTSPPRVLFLAADGWRVVAEDFDALWERLTAAQ</sequence>
<dbReference type="Proteomes" id="UP001165041">
    <property type="component" value="Unassembled WGS sequence"/>
</dbReference>
<reference evidence="1" key="1">
    <citation type="submission" date="2023-02" db="EMBL/GenBank/DDBJ databases">
        <title>Kitasatospora phosalacinea NBRC 14627.</title>
        <authorList>
            <person name="Ichikawa N."/>
            <person name="Sato H."/>
            <person name="Tonouchi N."/>
        </authorList>
    </citation>
    <scope>NUCLEOTIDE SEQUENCE</scope>
    <source>
        <strain evidence="1">NBRC 14627</strain>
    </source>
</reference>
<name>A0A9W6QBB1_9ACTN</name>
<protein>
    <submittedName>
        <fullName evidence="1">Uncharacterized protein</fullName>
    </submittedName>
</protein>
<accession>A0A9W6QBB1</accession>
<comment type="caution">
    <text evidence="1">The sequence shown here is derived from an EMBL/GenBank/DDBJ whole genome shotgun (WGS) entry which is preliminary data.</text>
</comment>
<gene>
    <name evidence="1" type="ORF">Kpho02_40820</name>
</gene>
<dbReference type="AlphaFoldDB" id="A0A9W6QBB1"/>
<evidence type="ECO:0000313" key="2">
    <source>
        <dbReference type="Proteomes" id="UP001165041"/>
    </source>
</evidence>